<dbReference type="InterPro" id="IPR050834">
    <property type="entry name" value="Glycosyltransf_2"/>
</dbReference>
<dbReference type="InterPro" id="IPR029044">
    <property type="entry name" value="Nucleotide-diphossugar_trans"/>
</dbReference>
<dbReference type="PANTHER" id="PTHR43685">
    <property type="entry name" value="GLYCOSYLTRANSFERASE"/>
    <property type="match status" value="1"/>
</dbReference>
<dbReference type="InterPro" id="IPR001173">
    <property type="entry name" value="Glyco_trans_2-like"/>
</dbReference>
<dbReference type="PANTHER" id="PTHR43685:SF2">
    <property type="entry name" value="GLYCOSYLTRANSFERASE 2-LIKE DOMAIN-CONTAINING PROTEIN"/>
    <property type="match status" value="1"/>
</dbReference>
<feature type="domain" description="Glycosyltransferase 2-like" evidence="1">
    <location>
        <begin position="4"/>
        <end position="118"/>
    </location>
</feature>
<organism evidence="2 3">
    <name type="scientific">Azospirillum oleiclasticum</name>
    <dbReference type="NCBI Taxonomy" id="2735135"/>
    <lineage>
        <taxon>Bacteria</taxon>
        <taxon>Pseudomonadati</taxon>
        <taxon>Pseudomonadota</taxon>
        <taxon>Alphaproteobacteria</taxon>
        <taxon>Rhodospirillales</taxon>
        <taxon>Azospirillaceae</taxon>
        <taxon>Azospirillum</taxon>
    </lineage>
</organism>
<dbReference type="Proteomes" id="UP000584642">
    <property type="component" value="Unassembled WGS sequence"/>
</dbReference>
<keyword evidence="3" id="KW-1185">Reference proteome</keyword>
<dbReference type="EMBL" id="JABFDB010000042">
    <property type="protein sequence ID" value="NYZ24628.1"/>
    <property type="molecule type" value="Genomic_DNA"/>
</dbReference>
<proteinExistence type="predicted"/>
<dbReference type="RefSeq" id="WP_180286406.1">
    <property type="nucleotide sequence ID" value="NZ_JABFDB010000042.1"/>
</dbReference>
<evidence type="ECO:0000313" key="2">
    <source>
        <dbReference type="EMBL" id="NYZ24628.1"/>
    </source>
</evidence>
<protein>
    <submittedName>
        <fullName evidence="2">Glycosyltransferase</fullName>
    </submittedName>
</protein>
<gene>
    <name evidence="2" type="ORF">HND93_33410</name>
</gene>
<dbReference type="Gene3D" id="3.90.550.10">
    <property type="entry name" value="Spore Coat Polysaccharide Biosynthesis Protein SpsA, Chain A"/>
    <property type="match status" value="1"/>
</dbReference>
<evidence type="ECO:0000313" key="3">
    <source>
        <dbReference type="Proteomes" id="UP000584642"/>
    </source>
</evidence>
<reference evidence="2 3" key="1">
    <citation type="submission" date="2020-05" db="EMBL/GenBank/DDBJ databases">
        <title>Azospirillum oleiclasticum sp. nov, a nitrogen-fixing and heavy crude oil-emulsifying bacterium isolated from the crude oil of Yumen Oilfield.</title>
        <authorList>
            <person name="Wu D."/>
            <person name="Cai M."/>
            <person name="Zhang X."/>
        </authorList>
    </citation>
    <scope>NUCLEOTIDE SEQUENCE [LARGE SCALE GENOMIC DNA]</scope>
    <source>
        <strain evidence="2 3">ROY-1-1-2</strain>
    </source>
</reference>
<dbReference type="SUPFAM" id="SSF53448">
    <property type="entry name" value="Nucleotide-diphospho-sugar transferases"/>
    <property type="match status" value="1"/>
</dbReference>
<name>A0ABX2TK25_9PROT</name>
<evidence type="ECO:0000259" key="1">
    <source>
        <dbReference type="Pfam" id="PF00535"/>
    </source>
</evidence>
<comment type="caution">
    <text evidence="2">The sequence shown here is derived from an EMBL/GenBank/DDBJ whole genome shotgun (WGS) entry which is preliminary data.</text>
</comment>
<accession>A0ABX2TK25</accession>
<dbReference type="Pfam" id="PF00535">
    <property type="entry name" value="Glycos_transf_2"/>
    <property type="match status" value="1"/>
</dbReference>
<sequence length="280" mass="30194">MRISIVTLSFDQGEFLERAMRSVLDQDHPDLEYIVVDPGSTDGSRAIIERHRHRLARVILDPDDGPADGLNRGLAAATGTLFGYINADDRLLPGALARVAAAFARDPLADVACGHGYIEDLRCGHRYRVNVSRPPVRPWALAFGGVATLQQGTFFRTAAVRAAGGFNPANRTCWDGELLAGLALAGARFTRIDAPLAVFTLHGRSISGTGRLEAQYRQDEARLFARLMGRGPAPGDGLRRLAARALKWGCNPDAAVWRLRRLLQPVQPLPGGGDGWGDGG</sequence>